<dbReference type="GO" id="GO:0046464">
    <property type="term" value="P:acylglycerol catabolic process"/>
    <property type="evidence" value="ECO:0007669"/>
    <property type="project" value="TreeGrafter"/>
</dbReference>
<dbReference type="InterPro" id="IPR000073">
    <property type="entry name" value="AB_hydrolase_1"/>
</dbReference>
<accession>A0AAW8FL41</accession>
<dbReference type="PANTHER" id="PTHR43798">
    <property type="entry name" value="MONOACYLGLYCEROL LIPASE"/>
    <property type="match status" value="1"/>
</dbReference>
<feature type="domain" description="AB hydrolase-1" evidence="1">
    <location>
        <begin position="39"/>
        <end position="264"/>
    </location>
</feature>
<dbReference type="SUPFAM" id="SSF53474">
    <property type="entry name" value="alpha/beta-Hydrolases"/>
    <property type="match status" value="1"/>
</dbReference>
<dbReference type="InterPro" id="IPR050266">
    <property type="entry name" value="AB_hydrolase_sf"/>
</dbReference>
<evidence type="ECO:0000313" key="3">
    <source>
        <dbReference type="Proteomes" id="UP001234216"/>
    </source>
</evidence>
<dbReference type="InterPro" id="IPR029058">
    <property type="entry name" value="AB_hydrolase_fold"/>
</dbReference>
<dbReference type="GO" id="GO:0047372">
    <property type="term" value="F:monoacylglycerol lipase activity"/>
    <property type="evidence" value="ECO:0007669"/>
    <property type="project" value="TreeGrafter"/>
</dbReference>
<dbReference type="PRINTS" id="PR00111">
    <property type="entry name" value="ABHYDROLASE"/>
</dbReference>
<protein>
    <submittedName>
        <fullName evidence="2">Pimeloyl-ACP methyl ester carboxylesterase</fullName>
    </submittedName>
</protein>
<dbReference type="Pfam" id="PF00561">
    <property type="entry name" value="Abhydrolase_1"/>
    <property type="match status" value="1"/>
</dbReference>
<dbReference type="RefSeq" id="WP_306981617.1">
    <property type="nucleotide sequence ID" value="NZ_JAUSZV010000005.1"/>
</dbReference>
<name>A0AAW8FL41_9ACTN</name>
<dbReference type="GO" id="GO:0016020">
    <property type="term" value="C:membrane"/>
    <property type="evidence" value="ECO:0007669"/>
    <property type="project" value="TreeGrafter"/>
</dbReference>
<comment type="caution">
    <text evidence="2">The sequence shown here is derived from an EMBL/GenBank/DDBJ whole genome shotgun (WGS) entry which is preliminary data.</text>
</comment>
<sequence length="279" mass="30838">MSDTHATAPTQYIEVDGDRFAYRRWGKPSGVPIFLVQHFRGGMDHWDPLLTDGLAEGREVILFNGRGIASSSGKPRNRMEDMADDIAAVIRALGLEQVDLLGFSIGGFQVQEVTLRHPQLVRKLLLLGTGLRGGDPTSDPQVPDHALNPVHVLENFLFLFFGRSEAAIEAGRAFWERRHQRADQDPPSSPAVAQAQVEAVIAYAEPLAGENPYAFLNAITQPTLVLNGENDVMIASINSWHLAQNIPNAQLLIYPDAGHGAQFQYPERFLKHALQFLDE</sequence>
<evidence type="ECO:0000259" key="1">
    <source>
        <dbReference type="Pfam" id="PF00561"/>
    </source>
</evidence>
<dbReference type="AlphaFoldDB" id="A0AAW8FL41"/>
<evidence type="ECO:0000313" key="2">
    <source>
        <dbReference type="EMBL" id="MDQ0910729.1"/>
    </source>
</evidence>
<organism evidence="2 3">
    <name type="scientific">Streptomyces canus</name>
    <dbReference type="NCBI Taxonomy" id="58343"/>
    <lineage>
        <taxon>Bacteria</taxon>
        <taxon>Bacillati</taxon>
        <taxon>Actinomycetota</taxon>
        <taxon>Actinomycetes</taxon>
        <taxon>Kitasatosporales</taxon>
        <taxon>Streptomycetaceae</taxon>
        <taxon>Streptomyces</taxon>
        <taxon>Streptomyces aurantiacus group</taxon>
    </lineage>
</organism>
<reference evidence="2" key="1">
    <citation type="submission" date="2023-07" db="EMBL/GenBank/DDBJ databases">
        <title>Comparative genomics of wheat-associated soil bacteria to identify genetic determinants of phenazine resistance.</title>
        <authorList>
            <person name="Mouncey N."/>
        </authorList>
    </citation>
    <scope>NUCLEOTIDE SEQUENCE</scope>
    <source>
        <strain evidence="2">V4I22</strain>
    </source>
</reference>
<dbReference type="Gene3D" id="3.40.50.1820">
    <property type="entry name" value="alpha/beta hydrolase"/>
    <property type="match status" value="1"/>
</dbReference>
<dbReference type="Proteomes" id="UP001234216">
    <property type="component" value="Unassembled WGS sequence"/>
</dbReference>
<dbReference type="EMBL" id="JAUSZV010000005">
    <property type="protein sequence ID" value="MDQ0910729.1"/>
    <property type="molecule type" value="Genomic_DNA"/>
</dbReference>
<proteinExistence type="predicted"/>
<gene>
    <name evidence="2" type="ORF">QFZ22_006714</name>
</gene>
<dbReference type="PANTHER" id="PTHR43798:SF5">
    <property type="entry name" value="MONOACYLGLYCEROL LIPASE ABHD6"/>
    <property type="match status" value="1"/>
</dbReference>